<reference evidence="7" key="1">
    <citation type="submission" date="2018-11" db="EMBL/GenBank/DDBJ databases">
        <authorList>
            <person name="Alioto T."/>
            <person name="Alioto T."/>
        </authorList>
    </citation>
    <scope>NUCLEOTIDE SEQUENCE</scope>
</reference>
<proteinExistence type="predicted"/>
<keyword evidence="5" id="KW-0472">Membrane</keyword>
<keyword evidence="5" id="KW-1133">Transmembrane helix</keyword>
<dbReference type="PANTHER" id="PTHR44337">
    <property type="entry name" value="CARCINOEMBRYONIC ANTIGEN-RELATED CELL ADHESION MOLECULE 8"/>
    <property type="match status" value="1"/>
</dbReference>
<dbReference type="InterPro" id="IPR007110">
    <property type="entry name" value="Ig-like_dom"/>
</dbReference>
<dbReference type="SMART" id="SM00409">
    <property type="entry name" value="IG"/>
    <property type="match status" value="7"/>
</dbReference>
<feature type="domain" description="Ig-like" evidence="6">
    <location>
        <begin position="52"/>
        <end position="121"/>
    </location>
</feature>
<feature type="transmembrane region" description="Helical" evidence="5">
    <location>
        <begin position="755"/>
        <end position="780"/>
    </location>
</feature>
<gene>
    <name evidence="7" type="ORF">MGAL_10B046018</name>
</gene>
<feature type="domain" description="Ig-like" evidence="6">
    <location>
        <begin position="139"/>
        <end position="214"/>
    </location>
</feature>
<dbReference type="AlphaFoldDB" id="A0A8B6DH75"/>
<dbReference type="InterPro" id="IPR003599">
    <property type="entry name" value="Ig_sub"/>
</dbReference>
<sequence>MREHLNDTKNIITNSDMPKYLTPFFFSFTCVLEKQIKTIVIHIELSDVTISPAAPVINATENTTVENIRCTALCWPECSFIWTGPSGFISYGDILRLSNIQRSNSGLYRCQATNVVGTNYSNFIDIKVQHSPDKISLFPSITNYTMIEGRSINVTCSAVCEPACDFEWTYPSYTKHNINILQIESLQGTDNGTYTCRAYNILGYKESAIMVTINFAPKAIFLSPSNSNYTKKEGDTLGSIVCSADCNPACSFTWTYPDGTKQYNESLIRYSLEKNHDGIYTCKGFNDVGYQEKKITVSINYSPDKISLFPSITNYTKSEGDSISVECSAVCEPSCDFEWTFPNYTKHNIKILQIESLQGTDNGTYTCRAYNKIGYKESAIMVTINYGPKAIVLSPSDFNYTKKEGDTLGNIVCSSECNPACSFTWAYPDGTKHYNASLHRYQLQKNHEGIYTCKAFNIVGFKEESITVTINYDPGNSIFFSPSNTNYVMMEGDTLGDITCSANCKPSCTFEWTYPNGTKYLDSTLGIGRLNRTHAGVYKCKGYNHIGSSEKTITVAVNYPPESIRLSPTNTPFIVREFTTVRVTCEADCIPTCTYQWTGQNTWTSVNRHLTLTSIRRTATGSYICRARNIINSYRYAETSVSIIVHTLPTKAAKMTAICTGSTAVSIAWIGDMTVFPKQNYELHYRTSSKPSKTLSISNSTNQQNIYLIHVQNLNPLTKYMFKIVADNYLGHADSEEVSCTTLASEAEDSEVNGALIGGVILISLAVLMFAVMITMILMYRFRRNTEGTQSQSCIHECFTKIFRSSKDNEGIYENTQPASECGNLESNGKKDSKVAAKNKTENTYEPIQRGKSDRQQYTKIQVPAVKTAGKKDSGVAAKNNSENTYEPIQSLKPYTTKPTVPNVKAADLRKPLNPQYVNIEGKTKTNPDEKIALRPIVKLRPIRKT</sequence>
<feature type="domain" description="Ig-like" evidence="6">
    <location>
        <begin position="561"/>
        <end position="642"/>
    </location>
</feature>
<dbReference type="PROSITE" id="PS50835">
    <property type="entry name" value="IG_LIKE"/>
    <property type="match status" value="7"/>
</dbReference>
<dbReference type="InterPro" id="IPR003598">
    <property type="entry name" value="Ig_sub2"/>
</dbReference>
<evidence type="ECO:0000313" key="8">
    <source>
        <dbReference type="Proteomes" id="UP000596742"/>
    </source>
</evidence>
<evidence type="ECO:0000313" key="7">
    <source>
        <dbReference type="EMBL" id="VDI18427.1"/>
    </source>
</evidence>
<keyword evidence="1" id="KW-0732">Signal</keyword>
<name>A0A8B6DH75_MYTGA</name>
<keyword evidence="4" id="KW-0393">Immunoglobulin domain</keyword>
<dbReference type="InterPro" id="IPR052598">
    <property type="entry name" value="IgSF_CEA-related"/>
</dbReference>
<dbReference type="InterPro" id="IPR036116">
    <property type="entry name" value="FN3_sf"/>
</dbReference>
<dbReference type="Proteomes" id="UP000596742">
    <property type="component" value="Unassembled WGS sequence"/>
</dbReference>
<evidence type="ECO:0000256" key="2">
    <source>
        <dbReference type="ARBA" id="ARBA00023157"/>
    </source>
</evidence>
<dbReference type="SUPFAM" id="SSF49265">
    <property type="entry name" value="Fibronectin type III"/>
    <property type="match status" value="1"/>
</dbReference>
<evidence type="ECO:0000256" key="3">
    <source>
        <dbReference type="ARBA" id="ARBA00023180"/>
    </source>
</evidence>
<dbReference type="PANTHER" id="PTHR44337:SF8">
    <property type="entry name" value="IMMUNOGLOBULIN SUBTYPE DOMAIN-CONTAINING PROTEIN"/>
    <property type="match status" value="1"/>
</dbReference>
<feature type="domain" description="Ig-like" evidence="6">
    <location>
        <begin position="217"/>
        <end position="298"/>
    </location>
</feature>
<feature type="domain" description="Ig-like" evidence="6">
    <location>
        <begin position="310"/>
        <end position="383"/>
    </location>
</feature>
<evidence type="ECO:0000256" key="4">
    <source>
        <dbReference type="ARBA" id="ARBA00023319"/>
    </source>
</evidence>
<dbReference type="SMART" id="SM00408">
    <property type="entry name" value="IGc2"/>
    <property type="match status" value="7"/>
</dbReference>
<evidence type="ECO:0000256" key="5">
    <source>
        <dbReference type="SAM" id="Phobius"/>
    </source>
</evidence>
<feature type="domain" description="Ig-like" evidence="6">
    <location>
        <begin position="388"/>
        <end position="469"/>
    </location>
</feature>
<dbReference type="InterPro" id="IPR013783">
    <property type="entry name" value="Ig-like_fold"/>
</dbReference>
<protein>
    <submittedName>
        <fullName evidence="7">CD22 antigen</fullName>
    </submittedName>
</protein>
<dbReference type="SUPFAM" id="SSF48726">
    <property type="entry name" value="Immunoglobulin"/>
    <property type="match status" value="7"/>
</dbReference>
<dbReference type="Pfam" id="PF13927">
    <property type="entry name" value="Ig_3"/>
    <property type="match status" value="2"/>
</dbReference>
<accession>A0A8B6DH75</accession>
<dbReference type="EMBL" id="UYJE01003335">
    <property type="protein sequence ID" value="VDI18427.1"/>
    <property type="molecule type" value="Genomic_DNA"/>
</dbReference>
<dbReference type="InterPro" id="IPR036179">
    <property type="entry name" value="Ig-like_dom_sf"/>
</dbReference>
<evidence type="ECO:0000259" key="6">
    <source>
        <dbReference type="PROSITE" id="PS50835"/>
    </source>
</evidence>
<organism evidence="7 8">
    <name type="scientific">Mytilus galloprovincialis</name>
    <name type="common">Mediterranean mussel</name>
    <dbReference type="NCBI Taxonomy" id="29158"/>
    <lineage>
        <taxon>Eukaryota</taxon>
        <taxon>Metazoa</taxon>
        <taxon>Spiralia</taxon>
        <taxon>Lophotrochozoa</taxon>
        <taxon>Mollusca</taxon>
        <taxon>Bivalvia</taxon>
        <taxon>Autobranchia</taxon>
        <taxon>Pteriomorphia</taxon>
        <taxon>Mytilida</taxon>
        <taxon>Mytiloidea</taxon>
        <taxon>Mytilidae</taxon>
        <taxon>Mytilinae</taxon>
        <taxon>Mytilus</taxon>
    </lineage>
</organism>
<comment type="caution">
    <text evidence="7">The sequence shown here is derived from an EMBL/GenBank/DDBJ whole genome shotgun (WGS) entry which is preliminary data.</text>
</comment>
<dbReference type="Gene3D" id="2.60.40.10">
    <property type="entry name" value="Immunoglobulins"/>
    <property type="match status" value="8"/>
</dbReference>
<feature type="domain" description="Ig-like" evidence="6">
    <location>
        <begin position="474"/>
        <end position="554"/>
    </location>
</feature>
<keyword evidence="2" id="KW-1015">Disulfide bond</keyword>
<dbReference type="OrthoDB" id="6078854at2759"/>
<keyword evidence="8" id="KW-1185">Reference proteome</keyword>
<evidence type="ECO:0000256" key="1">
    <source>
        <dbReference type="ARBA" id="ARBA00022729"/>
    </source>
</evidence>
<keyword evidence="3" id="KW-0325">Glycoprotein</keyword>
<keyword evidence="5" id="KW-0812">Transmembrane</keyword>